<keyword evidence="2" id="KW-1133">Transmembrane helix</keyword>
<evidence type="ECO:0000313" key="4">
    <source>
        <dbReference type="Proteomes" id="UP001176059"/>
    </source>
</evidence>
<feature type="transmembrane region" description="Helical" evidence="2">
    <location>
        <begin position="20"/>
        <end position="37"/>
    </location>
</feature>
<dbReference type="EMBL" id="JANVFO010000085">
    <property type="protein sequence ID" value="KAJ3715278.1"/>
    <property type="molecule type" value="Genomic_DNA"/>
</dbReference>
<keyword evidence="2" id="KW-0472">Membrane</keyword>
<keyword evidence="4" id="KW-1185">Reference proteome</keyword>
<keyword evidence="2" id="KW-0812">Transmembrane</keyword>
<gene>
    <name evidence="3" type="ORF">DFJ43DRAFT_1102269</name>
</gene>
<reference evidence="3" key="2">
    <citation type="journal article" date="2023" name="Proc. Natl. Acad. Sci. U.S.A.">
        <title>A global phylogenomic analysis of the shiitake genus Lentinula.</title>
        <authorList>
            <person name="Sierra-Patev S."/>
            <person name="Min B."/>
            <person name="Naranjo-Ortiz M."/>
            <person name="Looney B."/>
            <person name="Konkel Z."/>
            <person name="Slot J.C."/>
            <person name="Sakamoto Y."/>
            <person name="Steenwyk J.L."/>
            <person name="Rokas A."/>
            <person name="Carro J."/>
            <person name="Camarero S."/>
            <person name="Ferreira P."/>
            <person name="Molpeceres G."/>
            <person name="Ruiz-Duenas F.J."/>
            <person name="Serrano A."/>
            <person name="Henrissat B."/>
            <person name="Drula E."/>
            <person name="Hughes K.W."/>
            <person name="Mata J.L."/>
            <person name="Ishikawa N.K."/>
            <person name="Vargas-Isla R."/>
            <person name="Ushijima S."/>
            <person name="Smith C.A."/>
            <person name="Donoghue J."/>
            <person name="Ahrendt S."/>
            <person name="Andreopoulos W."/>
            <person name="He G."/>
            <person name="LaButti K."/>
            <person name="Lipzen A."/>
            <person name="Ng V."/>
            <person name="Riley R."/>
            <person name="Sandor L."/>
            <person name="Barry K."/>
            <person name="Martinez A.T."/>
            <person name="Xiao Y."/>
            <person name="Gibbons J.G."/>
            <person name="Terashima K."/>
            <person name="Grigoriev I.V."/>
            <person name="Hibbett D."/>
        </authorList>
    </citation>
    <scope>NUCLEOTIDE SEQUENCE</scope>
    <source>
        <strain evidence="3">ET3784</strain>
    </source>
</reference>
<feature type="transmembrane region" description="Helical" evidence="2">
    <location>
        <begin position="49"/>
        <end position="71"/>
    </location>
</feature>
<evidence type="ECO:0000256" key="2">
    <source>
        <dbReference type="SAM" id="Phobius"/>
    </source>
</evidence>
<evidence type="ECO:0000256" key="1">
    <source>
        <dbReference type="SAM" id="MobiDB-lite"/>
    </source>
</evidence>
<sequence>MSYFTTSFAFARHILDDHPAQTVSIAAMLVIVSLLYANDGPLVARAQGLGVVVLLPFGFKVTFIYFLVYIVCASYRATPPSTHTTSDPARQAVSETAPDTDWRPMTPTLGKRYLRPLTIQLSVNGWSIDVNFSLERPHVVFGDYHIDFARWVNPNLEKHFRTQASRVFTSGKP</sequence>
<feature type="region of interest" description="Disordered" evidence="1">
    <location>
        <begin position="80"/>
        <end position="101"/>
    </location>
</feature>
<accession>A0AA38MUZ6</accession>
<evidence type="ECO:0000313" key="3">
    <source>
        <dbReference type="EMBL" id="KAJ3715278.1"/>
    </source>
</evidence>
<protein>
    <submittedName>
        <fullName evidence="3">Uncharacterized protein</fullName>
    </submittedName>
</protein>
<dbReference type="AlphaFoldDB" id="A0AA38MUZ6"/>
<reference evidence="3" key="1">
    <citation type="submission" date="2022-08" db="EMBL/GenBank/DDBJ databases">
        <authorList>
            <consortium name="DOE Joint Genome Institute"/>
            <person name="Min B."/>
            <person name="Sierra-Patev S."/>
            <person name="Naranjo-Ortiz M."/>
            <person name="Looney B."/>
            <person name="Konkel Z."/>
            <person name="Slot J.C."/>
            <person name="Sakamoto Y."/>
            <person name="Steenwyk J.L."/>
            <person name="Rokas A."/>
            <person name="Carro J."/>
            <person name="Camarero S."/>
            <person name="Ferreira P."/>
            <person name="Molpeceres G."/>
            <person name="Ruiz-duenas F.J."/>
            <person name="Serrano A."/>
            <person name="Henrissat B."/>
            <person name="Drula E."/>
            <person name="Hughes K.W."/>
            <person name="Mata J.L."/>
            <person name="Ishikawa N.K."/>
            <person name="Vargas-Isla R."/>
            <person name="Ushijima S."/>
            <person name="Smith C.A."/>
            <person name="Ahrendt S."/>
            <person name="Andreopoulos W."/>
            <person name="He G."/>
            <person name="LaButti K."/>
            <person name="Lipzen A."/>
            <person name="Ng V."/>
            <person name="Riley R."/>
            <person name="Sandor L."/>
            <person name="Barry K."/>
            <person name="Martinez A.T."/>
            <person name="Xiao Y."/>
            <person name="Gibbons J.G."/>
            <person name="Terashima K."/>
            <person name="Hibbett D.S."/>
            <person name="Grigoriev I.V."/>
        </authorList>
    </citation>
    <scope>NUCLEOTIDE SEQUENCE</scope>
    <source>
        <strain evidence="3">ET3784</strain>
    </source>
</reference>
<dbReference type="Proteomes" id="UP001176059">
    <property type="component" value="Unassembled WGS sequence"/>
</dbReference>
<name>A0AA38MUZ6_9AGAR</name>
<organism evidence="3 4">
    <name type="scientific">Lentinula guzmanii</name>
    <dbReference type="NCBI Taxonomy" id="2804957"/>
    <lineage>
        <taxon>Eukaryota</taxon>
        <taxon>Fungi</taxon>
        <taxon>Dikarya</taxon>
        <taxon>Basidiomycota</taxon>
        <taxon>Agaricomycotina</taxon>
        <taxon>Agaricomycetes</taxon>
        <taxon>Agaricomycetidae</taxon>
        <taxon>Agaricales</taxon>
        <taxon>Marasmiineae</taxon>
        <taxon>Omphalotaceae</taxon>
        <taxon>Lentinula</taxon>
    </lineage>
</organism>
<comment type="caution">
    <text evidence="3">The sequence shown here is derived from an EMBL/GenBank/DDBJ whole genome shotgun (WGS) entry which is preliminary data.</text>
</comment>
<proteinExistence type="predicted"/>